<evidence type="ECO:0000256" key="5">
    <source>
        <dbReference type="ARBA" id="ARBA00022840"/>
    </source>
</evidence>
<dbReference type="AlphaFoldDB" id="A0A173REX7"/>
<comment type="similarity">
    <text evidence="1">Belongs to the ParA family. MinD subfamily.</text>
</comment>
<dbReference type="EMBL" id="CYXZ01000002">
    <property type="protein sequence ID" value="CUM76199.1"/>
    <property type="molecule type" value="Genomic_DNA"/>
</dbReference>
<dbReference type="PIRSF" id="PIRSF003092">
    <property type="entry name" value="MinD"/>
    <property type="match status" value="1"/>
</dbReference>
<dbReference type="InterPro" id="IPR050625">
    <property type="entry name" value="ParA/MinD_ATPase"/>
</dbReference>
<evidence type="ECO:0000313" key="21">
    <source>
        <dbReference type="Proteomes" id="UP000479531"/>
    </source>
</evidence>
<keyword evidence="4 10" id="KW-0547">Nucleotide-binding</keyword>
<dbReference type="RefSeq" id="WP_006858326.1">
    <property type="nucleotide sequence ID" value="NZ_CABIYH010000002.1"/>
</dbReference>
<evidence type="ECO:0000256" key="6">
    <source>
        <dbReference type="ARBA" id="ARBA00023210"/>
    </source>
</evidence>
<keyword evidence="6" id="KW-0717">Septation</keyword>
<evidence type="ECO:0000259" key="11">
    <source>
        <dbReference type="Pfam" id="PF13614"/>
    </source>
</evidence>
<evidence type="ECO:0000256" key="2">
    <source>
        <dbReference type="ARBA" id="ARBA00016887"/>
    </source>
</evidence>
<dbReference type="SUPFAM" id="SSF52540">
    <property type="entry name" value="P-loop containing nucleoside triphosphate hydrolases"/>
    <property type="match status" value="1"/>
</dbReference>
<reference evidence="14 21" key="4">
    <citation type="submission" date="2019-10" db="EMBL/GenBank/DDBJ databases">
        <title>Roseburia spp. ameliorate alcoholic fatty liver via restoration of gut barrier function.</title>
        <authorList>
            <person name="Seo B."/>
            <person name="Ko G."/>
        </authorList>
    </citation>
    <scope>NUCLEOTIDE SEQUENCE [LARGE SCALE GENOMIC DNA]</scope>
    <source>
        <strain evidence="14 21">SNUG30017</strain>
    </source>
</reference>
<dbReference type="Gene3D" id="3.40.50.300">
    <property type="entry name" value="P-loop containing nucleotide triphosphate hydrolases"/>
    <property type="match status" value="1"/>
</dbReference>
<name>A0A173REX7_9FIRM</name>
<dbReference type="PANTHER" id="PTHR43384:SF6">
    <property type="entry name" value="SEPTUM SITE-DETERMINING PROTEIN MIND HOMOLOG, CHLOROPLASTIC"/>
    <property type="match status" value="1"/>
</dbReference>
<dbReference type="GeneID" id="61433200"/>
<reference evidence="13 20" key="3">
    <citation type="journal article" date="2019" name="Nat. Med.">
        <title>A library of human gut bacterial isolates paired with longitudinal multiomics data enables mechanistic microbiome research.</title>
        <authorList>
            <person name="Poyet M."/>
            <person name="Groussin M."/>
            <person name="Gibbons S.M."/>
            <person name="Avila-Pacheco J."/>
            <person name="Jiang X."/>
            <person name="Kearney S.M."/>
            <person name="Perrotta A.R."/>
            <person name="Berdy B."/>
            <person name="Zhao S."/>
            <person name="Lieberman T.D."/>
            <person name="Swanson P.K."/>
            <person name="Smith M."/>
            <person name="Roesemann S."/>
            <person name="Alexander J.E."/>
            <person name="Rich S.A."/>
            <person name="Livny J."/>
            <person name="Vlamakis H."/>
            <person name="Clish C."/>
            <person name="Bullock K."/>
            <person name="Deik A."/>
            <person name="Scott J."/>
            <person name="Pierce K.A."/>
            <person name="Xavier R.J."/>
            <person name="Alm E.J."/>
        </authorList>
    </citation>
    <scope>NUCLEOTIDE SEQUENCE [LARGE SCALE GENOMIC DNA]</scope>
    <source>
        <strain evidence="13 20">BIOML-A1</strain>
    </source>
</reference>
<dbReference type="NCBIfam" id="TIGR01968">
    <property type="entry name" value="minD_bact"/>
    <property type="match status" value="1"/>
</dbReference>
<reference evidence="12 17" key="1">
    <citation type="submission" date="2015-09" db="EMBL/GenBank/DDBJ databases">
        <authorList>
            <consortium name="Pathogen Informatics"/>
        </authorList>
    </citation>
    <scope>NUCLEOTIDE SEQUENCE [LARGE SCALE GENOMIC DNA]</scope>
    <source>
        <strain evidence="12 17">2789STDY5834960</strain>
    </source>
</reference>
<dbReference type="EMBL" id="QSFP01000002">
    <property type="protein sequence ID" value="RHA69575.1"/>
    <property type="molecule type" value="Genomic_DNA"/>
</dbReference>
<feature type="binding site" evidence="10">
    <location>
        <begin position="11"/>
        <end position="18"/>
    </location>
    <ligand>
        <name>ATP</name>
        <dbReference type="ChEBI" id="CHEBI:30616"/>
    </ligand>
</feature>
<dbReference type="InterPro" id="IPR025669">
    <property type="entry name" value="AAA_dom"/>
</dbReference>
<dbReference type="Proteomes" id="UP000478483">
    <property type="component" value="Unassembled WGS sequence"/>
</dbReference>
<dbReference type="OrthoDB" id="9773088at2"/>
<gene>
    <name evidence="12" type="primary">minD_1</name>
    <name evidence="13" type="synonym">minD</name>
    <name evidence="15" type="ORF">DW927_01805</name>
    <name evidence="16" type="ORF">DWZ31_00800</name>
    <name evidence="12" type="ORF">ERS852572_00353</name>
    <name evidence="14" type="ORF">GCK47_13075</name>
    <name evidence="13" type="ORF">GMD50_03650</name>
</gene>
<evidence type="ECO:0000256" key="10">
    <source>
        <dbReference type="PIRSR" id="PIRSR003092-1"/>
    </source>
</evidence>
<organism evidence="12 17">
    <name type="scientific">Roseburia intestinalis</name>
    <dbReference type="NCBI Taxonomy" id="166486"/>
    <lineage>
        <taxon>Bacteria</taxon>
        <taxon>Bacillati</taxon>
        <taxon>Bacillota</taxon>
        <taxon>Clostridia</taxon>
        <taxon>Lachnospirales</taxon>
        <taxon>Lachnospiraceae</taxon>
        <taxon>Roseburia</taxon>
    </lineage>
</organism>
<evidence type="ECO:0000256" key="1">
    <source>
        <dbReference type="ARBA" id="ARBA00010257"/>
    </source>
</evidence>
<evidence type="ECO:0000313" key="19">
    <source>
        <dbReference type="Proteomes" id="UP000284465"/>
    </source>
</evidence>
<keyword evidence="5 10" id="KW-0067">ATP-binding</keyword>
<accession>A0A173REX7</accession>
<evidence type="ECO:0000256" key="4">
    <source>
        <dbReference type="ARBA" id="ARBA00022741"/>
    </source>
</evidence>
<dbReference type="PaxDb" id="166486-ERS852572_00353"/>
<evidence type="ECO:0000256" key="8">
    <source>
        <dbReference type="ARBA" id="ARBA00025436"/>
    </source>
</evidence>
<dbReference type="STRING" id="166486.ERS852572_00353"/>
<dbReference type="GO" id="GO:0051782">
    <property type="term" value="P:negative regulation of cell division"/>
    <property type="evidence" value="ECO:0007669"/>
    <property type="project" value="TreeGrafter"/>
</dbReference>
<comment type="function">
    <text evidence="8">ATPase required for the correct placement of the division site. Cell division inhibitors MinC and MinD act in concert to form an inhibitor capable of blocking formation of the polar Z ring septums. Rapidly oscillates between the poles of the cell to destabilize FtsZ filaments that have formed before they mature into polar Z rings.</text>
</comment>
<keyword evidence="3 12" id="KW-0132">Cell division</keyword>
<dbReference type="Pfam" id="PF13614">
    <property type="entry name" value="AAA_31"/>
    <property type="match status" value="1"/>
</dbReference>
<evidence type="ECO:0000256" key="9">
    <source>
        <dbReference type="ARBA" id="ARBA00032845"/>
    </source>
</evidence>
<feature type="domain" description="AAA" evidence="11">
    <location>
        <begin position="3"/>
        <end position="161"/>
    </location>
</feature>
<dbReference type="InterPro" id="IPR027417">
    <property type="entry name" value="P-loop_NTPase"/>
</dbReference>
<evidence type="ECO:0000313" key="16">
    <source>
        <dbReference type="EMBL" id="RHN12022.1"/>
    </source>
</evidence>
<dbReference type="Proteomes" id="UP000283586">
    <property type="component" value="Unassembled WGS sequence"/>
</dbReference>
<dbReference type="EMBL" id="QRQN01000001">
    <property type="protein sequence ID" value="RHN12022.1"/>
    <property type="molecule type" value="Genomic_DNA"/>
</dbReference>
<dbReference type="Proteomes" id="UP000479531">
    <property type="component" value="Unassembled WGS sequence"/>
</dbReference>
<evidence type="ECO:0000313" key="15">
    <source>
        <dbReference type="EMBL" id="RHA69575.1"/>
    </source>
</evidence>
<sequence length="275" mass="30322">MGEVITFTSGKGGVGKTTTTANVGAGLSLLDKKVVLVDTDIGLRNLDVVMGLENRILYNLVDVLSGRCRAKQAIIRDKRFPNLSVIPSSCTKEKILLDSDQMKHLLDDLRQEFDYILVDSPAGIDQGFLLAITGADRIVVVTTPQIAAIHDADCVLQILKTHYTVKTELLINGFRKHMVKDGDMLNIDDICELLDVPLLGVVPEDEQIIIAQNHGEPLLHLDGNKKNALLSELCYNNIARRITGEEVPLLNYIKQGSIFSKIFFKKKPVKGALHV</sequence>
<evidence type="ECO:0000313" key="14">
    <source>
        <dbReference type="EMBL" id="MVQ46608.1"/>
    </source>
</evidence>
<dbReference type="InterPro" id="IPR025501">
    <property type="entry name" value="MinD_FleN"/>
</dbReference>
<evidence type="ECO:0000313" key="18">
    <source>
        <dbReference type="Proteomes" id="UP000283586"/>
    </source>
</evidence>
<proteinExistence type="inferred from homology"/>
<evidence type="ECO:0000313" key="20">
    <source>
        <dbReference type="Proteomes" id="UP000478483"/>
    </source>
</evidence>
<dbReference type="GO" id="GO:0005524">
    <property type="term" value="F:ATP binding"/>
    <property type="evidence" value="ECO:0007669"/>
    <property type="project" value="UniProtKB-KW"/>
</dbReference>
<dbReference type="EMBL" id="WNAJ01000003">
    <property type="protein sequence ID" value="MTR84165.1"/>
    <property type="molecule type" value="Genomic_DNA"/>
</dbReference>
<evidence type="ECO:0000313" key="13">
    <source>
        <dbReference type="EMBL" id="MTR84165.1"/>
    </source>
</evidence>
<evidence type="ECO:0000313" key="17">
    <source>
        <dbReference type="Proteomes" id="UP000095350"/>
    </source>
</evidence>
<keyword evidence="7" id="KW-0131">Cell cycle</keyword>
<protein>
    <recommendedName>
        <fullName evidence="2">Septum site-determining protein MinD</fullName>
    </recommendedName>
    <alternativeName>
        <fullName evidence="9">Cell division inhibitor MinD</fullName>
    </alternativeName>
</protein>
<dbReference type="PANTHER" id="PTHR43384">
    <property type="entry name" value="SEPTUM SITE-DETERMINING PROTEIN MIND HOMOLOG, CHLOROPLASTIC-RELATED"/>
    <property type="match status" value="1"/>
</dbReference>
<dbReference type="GO" id="GO:0009898">
    <property type="term" value="C:cytoplasmic side of plasma membrane"/>
    <property type="evidence" value="ECO:0007669"/>
    <property type="project" value="TreeGrafter"/>
</dbReference>
<dbReference type="CDD" id="cd02036">
    <property type="entry name" value="MinD"/>
    <property type="match status" value="1"/>
</dbReference>
<dbReference type="Proteomes" id="UP000284465">
    <property type="component" value="Unassembled WGS sequence"/>
</dbReference>
<evidence type="ECO:0000313" key="12">
    <source>
        <dbReference type="EMBL" id="CUM76199.1"/>
    </source>
</evidence>
<reference evidence="18 19" key="2">
    <citation type="submission" date="2018-08" db="EMBL/GenBank/DDBJ databases">
        <title>A genome reference for cultivated species of the human gut microbiota.</title>
        <authorList>
            <person name="Zou Y."/>
            <person name="Xue W."/>
            <person name="Luo G."/>
        </authorList>
    </citation>
    <scope>NUCLEOTIDE SEQUENCE [LARGE SCALE GENOMIC DNA]</scope>
    <source>
        <strain evidence="16 18">AF31-21AC</strain>
        <strain evidence="15 19">AM43-11</strain>
    </source>
</reference>
<dbReference type="GO" id="GO:0016887">
    <property type="term" value="F:ATP hydrolysis activity"/>
    <property type="evidence" value="ECO:0007669"/>
    <property type="project" value="InterPro"/>
</dbReference>
<dbReference type="GO" id="GO:0005829">
    <property type="term" value="C:cytosol"/>
    <property type="evidence" value="ECO:0007669"/>
    <property type="project" value="TreeGrafter"/>
</dbReference>
<dbReference type="GO" id="GO:0000917">
    <property type="term" value="P:division septum assembly"/>
    <property type="evidence" value="ECO:0007669"/>
    <property type="project" value="UniProtKB-KW"/>
</dbReference>
<evidence type="ECO:0000256" key="7">
    <source>
        <dbReference type="ARBA" id="ARBA00023306"/>
    </source>
</evidence>
<dbReference type="InterPro" id="IPR010223">
    <property type="entry name" value="MinD"/>
</dbReference>
<dbReference type="Proteomes" id="UP000095350">
    <property type="component" value="Unassembled WGS sequence"/>
</dbReference>
<evidence type="ECO:0000256" key="3">
    <source>
        <dbReference type="ARBA" id="ARBA00022618"/>
    </source>
</evidence>
<dbReference type="EMBL" id="WGGT01000017">
    <property type="protein sequence ID" value="MVQ46608.1"/>
    <property type="molecule type" value="Genomic_DNA"/>
</dbReference>